<feature type="region of interest" description="Disordered" evidence="1">
    <location>
        <begin position="69"/>
        <end position="125"/>
    </location>
</feature>
<comment type="caution">
    <text evidence="2">The sequence shown here is derived from an EMBL/GenBank/DDBJ whole genome shotgun (WGS) entry which is preliminary data.</text>
</comment>
<feature type="compositionally biased region" description="Low complexity" evidence="1">
    <location>
        <begin position="76"/>
        <end position="94"/>
    </location>
</feature>
<sequence>MLREDLALLSAFGGDAPAATTSVPEAPATPGFAPPTITRVTRASTRAARVSGQASRPMNLVNQTVGLVQTGRQGQPADGATPAEDEAAGAAPGTRGADRAPVERAAADTGTTYRPFTATSGLAAR</sequence>
<reference evidence="2 3" key="1">
    <citation type="submission" date="2016-06" db="EMBL/GenBank/DDBJ databases">
        <authorList>
            <person name="Kjaerup R.B."/>
            <person name="Dalgaard T.S."/>
            <person name="Juul-Madsen H.R."/>
        </authorList>
    </citation>
    <scope>NUCLEOTIDE SEQUENCE [LARGE SCALE GENOMIC DNA]</scope>
    <source>
        <strain evidence="2 3">E3012</strain>
    </source>
</reference>
<organism evidence="2 3">
    <name type="scientific">Mycobacterium malmoense</name>
    <dbReference type="NCBI Taxonomy" id="1780"/>
    <lineage>
        <taxon>Bacteria</taxon>
        <taxon>Bacillati</taxon>
        <taxon>Actinomycetota</taxon>
        <taxon>Actinomycetes</taxon>
        <taxon>Mycobacteriales</taxon>
        <taxon>Mycobacteriaceae</taxon>
        <taxon>Mycobacterium</taxon>
    </lineage>
</organism>
<feature type="region of interest" description="Disordered" evidence="1">
    <location>
        <begin position="13"/>
        <end position="36"/>
    </location>
</feature>
<accession>A0A1B9CJ45</accession>
<evidence type="ECO:0000313" key="2">
    <source>
        <dbReference type="EMBL" id="OCB42244.1"/>
    </source>
</evidence>
<feature type="compositionally biased region" description="Basic and acidic residues" evidence="1">
    <location>
        <begin position="96"/>
        <end position="106"/>
    </location>
</feature>
<proteinExistence type="predicted"/>
<feature type="compositionally biased region" description="Polar residues" evidence="1">
    <location>
        <begin position="109"/>
        <end position="125"/>
    </location>
</feature>
<evidence type="ECO:0000313" key="3">
    <source>
        <dbReference type="Proteomes" id="UP000092683"/>
    </source>
</evidence>
<name>A0A1B9CJ45_MYCMA</name>
<gene>
    <name evidence="2" type="ORF">A5677_08415</name>
</gene>
<evidence type="ECO:0000256" key="1">
    <source>
        <dbReference type="SAM" id="MobiDB-lite"/>
    </source>
</evidence>
<dbReference type="AlphaFoldDB" id="A0A1B9CJ45"/>
<protein>
    <submittedName>
        <fullName evidence="2">Uncharacterized protein</fullName>
    </submittedName>
</protein>
<dbReference type="EMBL" id="MBEE01000280">
    <property type="protein sequence ID" value="OCB42244.1"/>
    <property type="molecule type" value="Genomic_DNA"/>
</dbReference>
<dbReference type="Proteomes" id="UP000092683">
    <property type="component" value="Unassembled WGS sequence"/>
</dbReference>